<organism evidence="4">
    <name type="scientific">Lygus hesperus</name>
    <name type="common">Western plant bug</name>
    <dbReference type="NCBI Taxonomy" id="30085"/>
    <lineage>
        <taxon>Eukaryota</taxon>
        <taxon>Metazoa</taxon>
        <taxon>Ecdysozoa</taxon>
        <taxon>Arthropoda</taxon>
        <taxon>Hexapoda</taxon>
        <taxon>Insecta</taxon>
        <taxon>Pterygota</taxon>
        <taxon>Neoptera</taxon>
        <taxon>Paraneoptera</taxon>
        <taxon>Hemiptera</taxon>
        <taxon>Heteroptera</taxon>
        <taxon>Panheteroptera</taxon>
        <taxon>Cimicomorpha</taxon>
        <taxon>Miridae</taxon>
        <taxon>Mirini</taxon>
        <taxon>Lygus</taxon>
    </lineage>
</organism>
<gene>
    <name evidence="6" type="primary">AGAP011705_2</name>
    <name evidence="4" type="ORF">CM83_16601</name>
    <name evidence="6" type="ORF">g.22686</name>
</gene>
<dbReference type="EMBL" id="GBRD01014093">
    <property type="protein sequence ID" value="JAG51733.1"/>
    <property type="molecule type" value="Transcribed_RNA"/>
</dbReference>
<dbReference type="AlphaFoldDB" id="A0A0A9YZL6"/>
<dbReference type="EMBL" id="GDHC01020247">
    <property type="protein sequence ID" value="JAP98381.1"/>
    <property type="molecule type" value="Transcribed_RNA"/>
</dbReference>
<sequence>MSWLRNSPFRSSLGKLLPLSSPSKDFDPTACFDSFRKHWQQINDIIRDTLGGSVPMKNDDILAVFYNLDHMTTLLLLELSSHSNLTCLEYLLSENILDKLYSWSLQTGRFETAFRCELLKLYEVLLSCPNSQSFIHYNVCHALLKLLNSCLDNCFSVDVEKRLVVLLSSLCVGFLNNSRLLDLFFDNTDSENPRFIVFSLLIPFVHREGTLGQQARDALLHCMKISKINHNIAEFIAIHSDICPVLATGLSGLYSLLPRTLDIEAQDWHRLTPDDINDLPELAIFMNSLEFCNAAIEIAHPLVVSSLLEYIYQGFLVPVMGPALLQDCSPMELYHPSLVESALNELTTATAYFDMIMRSLTAPGLLYSFIKFILVEDYDGQCIIDIFIERINGNQKLCLVTLALMETLIGLNCEDVMLELVFKHLMSCNHIMASQRSKINYCDPHSKNAETFLQLIPNIQRSKQCEGSLYGDYHAYLMDARSKIEVCALATSVWVYSYNGENPVYSGTKVSMENVSDHPSLPSADDVSSGYESFARPGEIISEYGSGGEFDSPSSESETSNDGRNANTALQNFPSSPCIGPFLQALFNKLENMLAQNLFINLHLTGLISRLAIYTQPLLTSFLLDHSLIFQPSVRSLFQILSSLKQSIESKTSECSPSQLNNIVLESEAILIDRENKLVNLRKYALQILSNSSSGSDEKPWSGGNLLDRENRKKGFSLNLNNVFRRQNINNTNPNRSEQKIEDVKNNFRLPANVDGIHNTIMCAIILSEWLKELAAISQEHTVFRQGHEFEDT</sequence>
<dbReference type="InterPro" id="IPR045669">
    <property type="entry name" value="FHIP_C"/>
</dbReference>
<dbReference type="PANTHER" id="PTHR21705">
    <property type="entry name" value="RAI16 PROTEIN-RELATED"/>
    <property type="match status" value="1"/>
</dbReference>
<dbReference type="Pfam" id="PF19311">
    <property type="entry name" value="KELAA"/>
    <property type="match status" value="1"/>
</dbReference>
<dbReference type="Pfam" id="PF19314">
    <property type="entry name" value="DUF5917"/>
    <property type="match status" value="1"/>
</dbReference>
<proteinExistence type="inferred from homology"/>
<feature type="compositionally biased region" description="Polar residues" evidence="2">
    <location>
        <begin position="552"/>
        <end position="567"/>
    </location>
</feature>
<accession>A0A0A9YZL6</accession>
<feature type="region of interest" description="Disordered" evidence="2">
    <location>
        <begin position="544"/>
        <end position="567"/>
    </location>
</feature>
<dbReference type="InterPro" id="IPR045668">
    <property type="entry name" value="FHIP_KELAA_motif"/>
</dbReference>
<evidence type="ECO:0000313" key="5">
    <source>
        <dbReference type="EMBL" id="JAG51733.1"/>
    </source>
</evidence>
<dbReference type="InterPro" id="IPR019384">
    <property type="entry name" value="FHIP"/>
</dbReference>
<feature type="domain" description="FHF complex subunit HOOK-interacting protein C-terminal" evidence="3">
    <location>
        <begin position="579"/>
        <end position="654"/>
    </location>
</feature>
<evidence type="ECO:0000256" key="1">
    <source>
        <dbReference type="ARBA" id="ARBA00024336"/>
    </source>
</evidence>
<reference evidence="5" key="3">
    <citation type="submission" date="2014-09" db="EMBL/GenBank/DDBJ databases">
        <authorList>
            <person name="Magalhaes I.L.F."/>
            <person name="Oliveira U."/>
            <person name="Santos F.R."/>
            <person name="Vidigal T.H.D.A."/>
            <person name="Brescovit A.D."/>
            <person name="Santos A.J."/>
        </authorList>
    </citation>
    <scope>NUCLEOTIDE SEQUENCE</scope>
</reference>
<evidence type="ECO:0000313" key="4">
    <source>
        <dbReference type="EMBL" id="JAG38477.1"/>
    </source>
</evidence>
<evidence type="ECO:0000313" key="6">
    <source>
        <dbReference type="EMBL" id="JAP98381.1"/>
    </source>
</evidence>
<evidence type="ECO:0000256" key="2">
    <source>
        <dbReference type="SAM" id="MobiDB-lite"/>
    </source>
</evidence>
<reference evidence="4" key="2">
    <citation type="submission" date="2014-07" db="EMBL/GenBank/DDBJ databases">
        <authorList>
            <person name="Hull J."/>
        </authorList>
    </citation>
    <scope>NUCLEOTIDE SEQUENCE</scope>
</reference>
<dbReference type="PANTHER" id="PTHR21705:SF11">
    <property type="entry name" value="FHIP FAMILY PROTEIN CG3558"/>
    <property type="match status" value="1"/>
</dbReference>
<reference evidence="4" key="1">
    <citation type="journal article" date="2014" name="PLoS ONE">
        <title>Transcriptome-Based Identification of ABC Transporters in the Western Tarnished Plant Bug Lygus hesperus.</title>
        <authorList>
            <person name="Hull J.J."/>
            <person name="Chaney K."/>
            <person name="Geib S.M."/>
            <person name="Fabrick J.A."/>
            <person name="Brent C.S."/>
            <person name="Walsh D."/>
            <person name="Lavine L.C."/>
        </authorList>
    </citation>
    <scope>NUCLEOTIDE SEQUENCE</scope>
</reference>
<name>A0A0A9YZL6_LYGHE</name>
<protein>
    <submittedName>
        <fullName evidence="6">UPF0518 protein AGAP011705</fullName>
    </submittedName>
</protein>
<comment type="similarity">
    <text evidence="1">Belongs to the FHIP family.</text>
</comment>
<dbReference type="Pfam" id="PF10257">
    <property type="entry name" value="RAI16-like"/>
    <property type="match status" value="1"/>
</dbReference>
<dbReference type="EMBL" id="GBHO01005127">
    <property type="protein sequence ID" value="JAG38477.1"/>
    <property type="molecule type" value="Transcribed_RNA"/>
</dbReference>
<evidence type="ECO:0000259" key="3">
    <source>
        <dbReference type="Pfam" id="PF19314"/>
    </source>
</evidence>
<reference evidence="6" key="4">
    <citation type="journal article" date="2016" name="Gigascience">
        <title>De novo construction of an expanded transcriptome assembly for the western tarnished plant bug, Lygus hesperus.</title>
        <authorList>
            <person name="Tassone E.E."/>
            <person name="Geib S.M."/>
            <person name="Hall B."/>
            <person name="Fabrick J.A."/>
            <person name="Brent C.S."/>
            <person name="Hull J.J."/>
        </authorList>
    </citation>
    <scope>NUCLEOTIDE SEQUENCE</scope>
</reference>